<comment type="caution">
    <text evidence="1">The sequence shown here is derived from an EMBL/GenBank/DDBJ whole genome shotgun (WGS) entry which is preliminary data.</text>
</comment>
<dbReference type="OrthoDB" id="10570989at2759"/>
<accession>A0A4Y2G4M1</accession>
<sequence length="121" mass="13645">MSVWPDARLTLAFDIAFLEFALYLERCHLRSPGRFGGELGATQGAMWSRQGDLHSPRAAGLGGAVPEWFRGYDSVPDYRTSWPWWVLDWPTWKARDRFLNSCPLAVASSVPLGRSSVHSTY</sequence>
<dbReference type="Proteomes" id="UP000499080">
    <property type="component" value="Unassembled WGS sequence"/>
</dbReference>
<gene>
    <name evidence="1" type="ORF">AVEN_237979_1</name>
</gene>
<evidence type="ECO:0000313" key="2">
    <source>
        <dbReference type="Proteomes" id="UP000499080"/>
    </source>
</evidence>
<proteinExistence type="predicted"/>
<dbReference type="AlphaFoldDB" id="A0A4Y2G4M1"/>
<keyword evidence="2" id="KW-1185">Reference proteome</keyword>
<organism evidence="1 2">
    <name type="scientific">Araneus ventricosus</name>
    <name type="common">Orbweaver spider</name>
    <name type="synonym">Epeira ventricosa</name>
    <dbReference type="NCBI Taxonomy" id="182803"/>
    <lineage>
        <taxon>Eukaryota</taxon>
        <taxon>Metazoa</taxon>
        <taxon>Ecdysozoa</taxon>
        <taxon>Arthropoda</taxon>
        <taxon>Chelicerata</taxon>
        <taxon>Arachnida</taxon>
        <taxon>Araneae</taxon>
        <taxon>Araneomorphae</taxon>
        <taxon>Entelegynae</taxon>
        <taxon>Araneoidea</taxon>
        <taxon>Araneidae</taxon>
        <taxon>Araneus</taxon>
    </lineage>
</organism>
<protein>
    <submittedName>
        <fullName evidence="1">Uncharacterized protein</fullName>
    </submittedName>
</protein>
<evidence type="ECO:0000313" key="1">
    <source>
        <dbReference type="EMBL" id="GBM47746.1"/>
    </source>
</evidence>
<dbReference type="EMBL" id="BGPR01001192">
    <property type="protein sequence ID" value="GBM47746.1"/>
    <property type="molecule type" value="Genomic_DNA"/>
</dbReference>
<name>A0A4Y2G4M1_ARAVE</name>
<reference evidence="1 2" key="1">
    <citation type="journal article" date="2019" name="Sci. Rep.">
        <title>Orb-weaving spider Araneus ventricosus genome elucidates the spidroin gene catalogue.</title>
        <authorList>
            <person name="Kono N."/>
            <person name="Nakamura H."/>
            <person name="Ohtoshi R."/>
            <person name="Moran D.A.P."/>
            <person name="Shinohara A."/>
            <person name="Yoshida Y."/>
            <person name="Fujiwara M."/>
            <person name="Mori M."/>
            <person name="Tomita M."/>
            <person name="Arakawa K."/>
        </authorList>
    </citation>
    <scope>NUCLEOTIDE SEQUENCE [LARGE SCALE GENOMIC DNA]</scope>
</reference>